<dbReference type="EMBL" id="CP063407">
    <property type="protein sequence ID" value="QSZ33318.1"/>
    <property type="molecule type" value="Genomic_DNA"/>
</dbReference>
<evidence type="ECO:0000313" key="2">
    <source>
        <dbReference type="Proteomes" id="UP000672032"/>
    </source>
</evidence>
<name>A0A8A3PDW8_9HELO</name>
<dbReference type="OrthoDB" id="18412at2759"/>
<gene>
    <name evidence="1" type="ORF">DSL72_002906</name>
</gene>
<dbReference type="Proteomes" id="UP000672032">
    <property type="component" value="Chromosome 3"/>
</dbReference>
<accession>A0A8A3PDW8</accession>
<proteinExistence type="predicted"/>
<reference evidence="1" key="1">
    <citation type="submission" date="2020-10" db="EMBL/GenBank/DDBJ databases">
        <title>Genome Sequence of Monilinia vaccinii-corymbosi Sheds Light on Mummy Berry Disease Infection of Blueberry and Mating Type.</title>
        <authorList>
            <person name="Yow A.G."/>
            <person name="Zhang Y."/>
            <person name="Bansal K."/>
            <person name="Eacker S.M."/>
            <person name="Sullivan S."/>
            <person name="Liachko I."/>
            <person name="Cubeta M.A."/>
            <person name="Rollins J.A."/>
            <person name="Ashrafi H."/>
        </authorList>
    </citation>
    <scope>NUCLEOTIDE SEQUENCE</scope>
    <source>
        <strain evidence="1">RL-1</strain>
    </source>
</reference>
<dbReference type="AlphaFoldDB" id="A0A8A3PDW8"/>
<keyword evidence="2" id="KW-1185">Reference proteome</keyword>
<organism evidence="1 2">
    <name type="scientific">Monilinia vaccinii-corymbosi</name>
    <dbReference type="NCBI Taxonomy" id="61207"/>
    <lineage>
        <taxon>Eukaryota</taxon>
        <taxon>Fungi</taxon>
        <taxon>Dikarya</taxon>
        <taxon>Ascomycota</taxon>
        <taxon>Pezizomycotina</taxon>
        <taxon>Leotiomycetes</taxon>
        <taxon>Helotiales</taxon>
        <taxon>Sclerotiniaceae</taxon>
        <taxon>Monilinia</taxon>
    </lineage>
</organism>
<sequence length="239" mass="27093">MINRPIGPRAMSIELFSEGYHSLEAVDPKSQFTVSMAEAPVEIIDLTNRVGMEETPVDPKLCSLCRENIHKYRCKFCDADTNDHEKEKEKIASAPLPTKIPRPVFNEDSTPRPGTLAAANAKGPFECLDNSNELKEVFNKYPNLRSLLEKIYSATLRPTGANSHKWNQDKGWEDGRACLKMARTVCGRDGEAIREYCNLVLRLVGDEEQEESLAKILQREALDESTRVIRELLESEKRR</sequence>
<evidence type="ECO:0000313" key="1">
    <source>
        <dbReference type="EMBL" id="QSZ33318.1"/>
    </source>
</evidence>
<protein>
    <submittedName>
        <fullName evidence="1">Uncharacterized protein</fullName>
    </submittedName>
</protein>